<evidence type="ECO:0000259" key="2">
    <source>
        <dbReference type="Pfam" id="PF01755"/>
    </source>
</evidence>
<dbReference type="EMBL" id="NRJH01000013">
    <property type="protein sequence ID" value="RIY33572.1"/>
    <property type="molecule type" value="Genomic_DNA"/>
</dbReference>
<dbReference type="InterPro" id="IPR002654">
    <property type="entry name" value="Glyco_trans_25"/>
</dbReference>
<dbReference type="RefSeq" id="WP_119496517.1">
    <property type="nucleotide sequence ID" value="NZ_NRJH01000013.1"/>
</dbReference>
<gene>
    <name evidence="3" type="ORF">CJP74_01525</name>
</gene>
<dbReference type="Proteomes" id="UP000266258">
    <property type="component" value="Unassembled WGS sequence"/>
</dbReference>
<keyword evidence="4" id="KW-1185">Reference proteome</keyword>
<name>A0A3A1Y5N3_9GAMM</name>
<comment type="caution">
    <text evidence="3">The sequence shown here is derived from an EMBL/GenBank/DDBJ whole genome shotgun (WGS) entry which is preliminary data.</text>
</comment>
<dbReference type="CDD" id="cd06532">
    <property type="entry name" value="Glyco_transf_25"/>
    <property type="match status" value="1"/>
</dbReference>
<dbReference type="SUPFAM" id="SSF53448">
    <property type="entry name" value="Nucleotide-diphospho-sugar transferases"/>
    <property type="match status" value="1"/>
</dbReference>
<organism evidence="3 4">
    <name type="scientific">Psittacicella melopsittaci</name>
    <dbReference type="NCBI Taxonomy" id="2028576"/>
    <lineage>
        <taxon>Bacteria</taxon>
        <taxon>Pseudomonadati</taxon>
        <taxon>Pseudomonadota</taxon>
        <taxon>Gammaproteobacteria</taxon>
        <taxon>Pasteurellales</taxon>
        <taxon>Psittacicellaceae</taxon>
        <taxon>Psittacicella</taxon>
    </lineage>
</organism>
<dbReference type="Pfam" id="PF01755">
    <property type="entry name" value="Glyco_transf_25"/>
    <property type="match status" value="1"/>
</dbReference>
<proteinExistence type="predicted"/>
<feature type="region of interest" description="Disordered" evidence="1">
    <location>
        <begin position="1375"/>
        <end position="1412"/>
    </location>
</feature>
<feature type="compositionally biased region" description="Basic and acidic residues" evidence="1">
    <location>
        <begin position="1401"/>
        <end position="1412"/>
    </location>
</feature>
<feature type="domain" description="Glycosyl transferase family 25" evidence="2">
    <location>
        <begin position="1684"/>
        <end position="1801"/>
    </location>
</feature>
<dbReference type="InterPro" id="IPR029044">
    <property type="entry name" value="Nucleotide-diphossugar_trans"/>
</dbReference>
<protein>
    <recommendedName>
        <fullName evidence="2">Glycosyl transferase family 25 domain-containing protein</fullName>
    </recommendedName>
</protein>
<sequence length="1936" mass="220856">MEYPYLNQSLQLSFVGFSQIISYLINAQKLLDTKERYTRLNPHQDLSELAYAPPDAEARSTSKEFDSLLGKDPAEIINVDALRKNFAQYLADASTPIPVLTNPDLYRIQVVDLRKLPMFQLILTTPKMGLNLLNKILGFDKFDRNATVHPAVLNLLSSSVRQELEDYLSKQVPNERAKTISALDGLYRLTQLNLQLLAYGQAEIYEHATIVEPTVSLATDWKIKVDAAITYARSKGFNYGLINMGYFQRDSRSFMELDYIKNSLGLNVEEQLMFHFNGRRLEKVTPFEQKTFEAWNEQSQKDPQNFGLNFMFMHGRLGETNPKGRGATGYILNLRSLHALDPEYTPRKFNDSDFAEQAEAQALNVQKAIQFSQQNSKTKGEIFSENDSFNRAWAKLKTLLSWDMLQAMSASFPLIAKVNPNIIGFNRPILNYSQQIFIYNKRPAFYVSFYEVKQNNSLKRFLVNTPQNINWVLRPLTTLRDFNLEYRDDNFEDSYRRLGPEVLELTFSVKELFKRVLANNVLKEDDYIFITNTHQHLPAEAFNTINNFLTRGQAERAFRTPLDYEVLSEEQITKVSSFANTAVTATGEHTNRLSRKNRRQLDRMQHGQDLNAKIEKAIEQLHQKDREADKVHAHVESQREEISVKDYEHNEELSLLDLIKQQDAKEKARDKKRLAATVDNSMAETAYLGQVLEQHVKPESIKQHITGIESNVPLILADGYTNNFLFKLVNKSRIPAWDRNRVSYPQVATASFFSLPSFVTKPYALTGLYPSTKVVIPGQASGKPQATLIKLLNQTNQLTLLEREQLQHFLRVQKENNQSPSIQFEKFAFVPADLWEELKASQHEVIRTAYQAKQNMQVLTGELEKDKVYSEADFASMPMERYVEMAQELGMKHFITPASAKVESYLSHVFETTNRKYGPFPYQLIKAPKIDQAELERIKEERQKALELGYRVVTVGQRLYYAAPEVLPGIRLLYLFAKYYHVAPYHAIEHQKVDGAIIEEDIQYDSLSIWLDYAKLYTTPISERVKLLNRNLLAQEYHYDTTPRDSNRLLQFLTESGLTGNELNFMGYNTFSPLAGLTRPYHAQILVPVQTDPVPAFVSKVTALQNLIEGELDRANQEFQYLLALQQAIEPWSTRYNFLATGYRYPEVNLALHQEYLNRVRPQLDKVNQDLLMRVLVYYQAHQEIREDIVILDSVAAIPQQRTLDLQMGNESLAFNNIPQTWVISKGLIRQSAAIWQEPDWHIGKILQLVAANQRIAFLAQSPVRQLPLEQVVEQVQVFNQQYQTPSVSDLLSWAHEHNFGMQSISQLPITQDDYVAKIALTYHKKSSYTPAKVLQAEAYHLNVNEVANTPETGVSMLPSFFEDSDEERKGLTTTTGFLDTDFGRDEEHTSYRQVETTSYYRDDQEGEDHQASQKLLEEVVAQQPRKSKGAWWKFGLFSDDDDEQEKLPSKETKGKGKEVAQVKEAKEVKAVEFKAVAVKTLSFDANPSKAGFEGDFASGSPAKAKVKSFDPVGGQDDFGAGKASGKATIAQAFGFTGTGNLGVALVSASKEEIISGVKAAFGGRSLIRRAQRYVERKLANNEAFISGKRGKGANKLTVNFDLGVKISPSSDYENYLKRLDRDNARLRGMSIKEIELQELRELDNLVKSSVFAAYPRLEQQAADVGIITNNRNTPQTLQQLKVKVLNLDTQFYRWEGMFSQLKTSIVASVQRIEGVRGDELSEKVIDDNFAQDKFILFNRRPATPREIGAALAHRKALLSALYDESIDQNDFVLICEDDIVFSPDWQVRLTRILQQATNEPIDAITLLHPKIYSDMVYPIELHNAKVINLSSWRYISTPDLPQLVEFPLYRPISSACYLVRKSAICRAVQQGVLDQVGAQASDLANFLNIWPDRIRLAIPTLAHNNNSVNTMDSLFHGYQKMGAIYCFTNRKIIWK</sequence>
<dbReference type="OrthoDB" id="259382at2"/>
<evidence type="ECO:0000256" key="1">
    <source>
        <dbReference type="SAM" id="MobiDB-lite"/>
    </source>
</evidence>
<evidence type="ECO:0000313" key="4">
    <source>
        <dbReference type="Proteomes" id="UP000266258"/>
    </source>
</evidence>
<evidence type="ECO:0000313" key="3">
    <source>
        <dbReference type="EMBL" id="RIY33572.1"/>
    </source>
</evidence>
<accession>A0A3A1Y5N3</accession>
<reference evidence="3 4" key="1">
    <citation type="submission" date="2017-08" db="EMBL/GenBank/DDBJ databases">
        <title>Reclassification of Bisgaard taxon 37 and 44.</title>
        <authorList>
            <person name="Christensen H."/>
        </authorList>
    </citation>
    <scope>NUCLEOTIDE SEQUENCE [LARGE SCALE GENOMIC DNA]</scope>
    <source>
        <strain evidence="3 4">B96_4</strain>
    </source>
</reference>
<feature type="compositionally biased region" description="Basic and acidic residues" evidence="1">
    <location>
        <begin position="1382"/>
        <end position="1391"/>
    </location>
</feature>